<dbReference type="OrthoDB" id="4850726at2759"/>
<proteinExistence type="predicted"/>
<feature type="domain" description="Heterokaryon incompatibility" evidence="1">
    <location>
        <begin position="85"/>
        <end position="235"/>
    </location>
</feature>
<accession>A0A9P4GF47</accession>
<dbReference type="GeneID" id="63853260"/>
<dbReference type="Pfam" id="PF06985">
    <property type="entry name" value="HET"/>
    <property type="match status" value="1"/>
</dbReference>
<dbReference type="Pfam" id="PF26639">
    <property type="entry name" value="Het-6_barrel"/>
    <property type="match status" value="1"/>
</dbReference>
<dbReference type="Proteomes" id="UP000800039">
    <property type="component" value="Unassembled WGS sequence"/>
</dbReference>
<organism evidence="2 3">
    <name type="scientific">Cucurbitaria berberidis CBS 394.84</name>
    <dbReference type="NCBI Taxonomy" id="1168544"/>
    <lineage>
        <taxon>Eukaryota</taxon>
        <taxon>Fungi</taxon>
        <taxon>Dikarya</taxon>
        <taxon>Ascomycota</taxon>
        <taxon>Pezizomycotina</taxon>
        <taxon>Dothideomycetes</taxon>
        <taxon>Pleosporomycetidae</taxon>
        <taxon>Pleosporales</taxon>
        <taxon>Pleosporineae</taxon>
        <taxon>Cucurbitariaceae</taxon>
        <taxon>Cucurbitaria</taxon>
    </lineage>
</organism>
<dbReference type="InterPro" id="IPR010730">
    <property type="entry name" value="HET"/>
</dbReference>
<evidence type="ECO:0000313" key="3">
    <source>
        <dbReference type="Proteomes" id="UP000800039"/>
    </source>
</evidence>
<dbReference type="InterPro" id="IPR052895">
    <property type="entry name" value="HetReg/Transcr_Mod"/>
</dbReference>
<dbReference type="AlphaFoldDB" id="A0A9P4GF47"/>
<dbReference type="PANTHER" id="PTHR24148">
    <property type="entry name" value="ANKYRIN REPEAT DOMAIN-CONTAINING PROTEIN 39 HOMOLOG-RELATED"/>
    <property type="match status" value="1"/>
</dbReference>
<evidence type="ECO:0000313" key="2">
    <source>
        <dbReference type="EMBL" id="KAF1844893.1"/>
    </source>
</evidence>
<protein>
    <submittedName>
        <fullName evidence="2">HET-domain-containing protein</fullName>
    </submittedName>
</protein>
<sequence>MSKPVNTSQEEFRLITIDSCSTSNFMSCTLETTSLRDMTQAYRKFVQQRSSAVPSLTAVLADWLGTGNVGIFPDSTHHRFQWGDYCALSYVWGNTKDTTNIFVNGVETQVTKNLAEALHRLRETGQFSGRFRLWADALCINQKNNVERSAQVGAMRIFYSQAWSVIGFLGPQEDESDKALDLIGALSDIYHSNEKCEELRENMMQEKYSHVPGSWLALKRLTLRPYWERLWIMQELALGGARTVLICGSKRVSWQTFCRGLGVIQFYLWVPRHKAIDYDRQAEPSSRDNGNWYDTRTLDHIWKDLWQLTQVQESNSHAANLTRLMEMANSCNCSDARDKVYGLLGIMDPLLARAIIPDYTSDVATVFIRTADAYISTYRNLELLRDANLWGRVDTPSWVPDWTWSGRSRDSRPDDFFQPDFAQRENGDGTMEARSYCADRGLPFALPRRTGRYLVSQAVKLDTVDGLGYTPEAENPAMIQSQILSSSAYGDSNTISTQLSIALYAGRRRRKEDSQALLNFPLTLEDAEKQFRTLRWKRFVYDLDYYYSRWTTWFSSNADLLVGGRHLRTYFSGKIPDDADVYDYWSAYQGWVRTALAGPRRLVTTTAGRIGWVECARGVQVNEELEVRRGDVFAVFPGCSTPILLRPSKESDVFQVIGEAYLQGVMEGEVEELVRSKQCELQWVRLC</sequence>
<reference evidence="2" key="1">
    <citation type="submission" date="2020-01" db="EMBL/GenBank/DDBJ databases">
        <authorList>
            <consortium name="DOE Joint Genome Institute"/>
            <person name="Haridas S."/>
            <person name="Albert R."/>
            <person name="Binder M."/>
            <person name="Bloem J."/>
            <person name="Labutti K."/>
            <person name="Salamov A."/>
            <person name="Andreopoulos B."/>
            <person name="Baker S.E."/>
            <person name="Barry K."/>
            <person name="Bills G."/>
            <person name="Bluhm B.H."/>
            <person name="Cannon C."/>
            <person name="Castanera R."/>
            <person name="Culley D.E."/>
            <person name="Daum C."/>
            <person name="Ezra D."/>
            <person name="Gonzalez J.B."/>
            <person name="Henrissat B."/>
            <person name="Kuo A."/>
            <person name="Liang C."/>
            <person name="Lipzen A."/>
            <person name="Lutzoni F."/>
            <person name="Magnuson J."/>
            <person name="Mondo S."/>
            <person name="Nolan M."/>
            <person name="Ohm R."/>
            <person name="Pangilinan J."/>
            <person name="Park H.-J."/>
            <person name="Ramirez L."/>
            <person name="Alfaro M."/>
            <person name="Sun H."/>
            <person name="Tritt A."/>
            <person name="Yoshinaga Y."/>
            <person name="Zwiers L.-H."/>
            <person name="Turgeon B.G."/>
            <person name="Goodwin S.B."/>
            <person name="Spatafora J.W."/>
            <person name="Crous P.W."/>
            <person name="Grigoriev I.V."/>
        </authorList>
    </citation>
    <scope>NUCLEOTIDE SEQUENCE</scope>
    <source>
        <strain evidence="2">CBS 394.84</strain>
    </source>
</reference>
<evidence type="ECO:0000259" key="1">
    <source>
        <dbReference type="Pfam" id="PF06985"/>
    </source>
</evidence>
<dbReference type="PANTHER" id="PTHR24148:SF73">
    <property type="entry name" value="HET DOMAIN PROTEIN (AFU_ORTHOLOGUE AFUA_8G01020)"/>
    <property type="match status" value="1"/>
</dbReference>
<keyword evidence="3" id="KW-1185">Reference proteome</keyword>
<dbReference type="RefSeq" id="XP_040787456.1">
    <property type="nucleotide sequence ID" value="XM_040936009.1"/>
</dbReference>
<dbReference type="EMBL" id="ML976616">
    <property type="protein sequence ID" value="KAF1844893.1"/>
    <property type="molecule type" value="Genomic_DNA"/>
</dbReference>
<name>A0A9P4GF47_9PLEO</name>
<comment type="caution">
    <text evidence="2">The sequence shown here is derived from an EMBL/GenBank/DDBJ whole genome shotgun (WGS) entry which is preliminary data.</text>
</comment>
<gene>
    <name evidence="2" type="ORF">K460DRAFT_394684</name>
</gene>